<evidence type="ECO:0000313" key="10">
    <source>
        <dbReference type="Proteomes" id="UP000002171"/>
    </source>
</evidence>
<reference evidence="9 10" key="1">
    <citation type="submission" date="2006-02" db="EMBL/GenBank/DDBJ databases">
        <authorList>
            <person name="Pinhassi J."/>
            <person name="Pedros-Alio C."/>
            <person name="Ferriera S."/>
            <person name="Johnson J."/>
            <person name="Kravitz S."/>
            <person name="Halpern A."/>
            <person name="Remington K."/>
            <person name="Beeson K."/>
            <person name="Tran B."/>
            <person name="Rogers Y.-H."/>
            <person name="Friedman R."/>
            <person name="Venter J.C."/>
        </authorList>
    </citation>
    <scope>NUCLEOTIDE SEQUENCE [LARGE SCALE GENOMIC DNA]</scope>
    <source>
        <strain evidence="9 10">MED92</strain>
    </source>
</reference>
<evidence type="ECO:0000256" key="3">
    <source>
        <dbReference type="ARBA" id="ARBA00022670"/>
    </source>
</evidence>
<evidence type="ECO:0000256" key="8">
    <source>
        <dbReference type="SAM" id="MobiDB-lite"/>
    </source>
</evidence>
<comment type="caution">
    <text evidence="9">The sequence shown here is derived from an EMBL/GenBank/DDBJ whole genome shotgun (WGS) entry which is preliminary data.</text>
</comment>
<dbReference type="FunFam" id="3.40.50.1450:FF:000002">
    <property type="entry name" value="Hydrogenase 1 maturation protease"/>
    <property type="match status" value="1"/>
</dbReference>
<dbReference type="Pfam" id="PF01750">
    <property type="entry name" value="HycI"/>
    <property type="match status" value="1"/>
</dbReference>
<dbReference type="GO" id="GO:0016485">
    <property type="term" value="P:protein processing"/>
    <property type="evidence" value="ECO:0007669"/>
    <property type="project" value="InterPro"/>
</dbReference>
<protein>
    <submittedName>
        <fullName evidence="9">Peptidase M52, hydrogen uptake protein:Peptidase M52, hydrogenaseexpression/formation protein:Peptidase M52, hydrogenase</fullName>
    </submittedName>
</protein>
<gene>
    <name evidence="9" type="ORF">MED92_03333</name>
</gene>
<feature type="binding site" evidence="7">
    <location>
        <position position="102"/>
    </location>
    <ligand>
        <name>Ni(2+)</name>
        <dbReference type="ChEBI" id="CHEBI:49786"/>
    </ligand>
</feature>
<dbReference type="GO" id="GO:0046872">
    <property type="term" value="F:metal ion binding"/>
    <property type="evidence" value="ECO:0007669"/>
    <property type="project" value="UniProtKB-KW"/>
</dbReference>
<dbReference type="NCBIfam" id="TIGR00072">
    <property type="entry name" value="hydrog_prot"/>
    <property type="match status" value="1"/>
</dbReference>
<feature type="compositionally biased region" description="Basic and acidic residues" evidence="8">
    <location>
        <begin position="190"/>
        <end position="202"/>
    </location>
</feature>
<feature type="binding site" evidence="7">
    <location>
        <position position="71"/>
    </location>
    <ligand>
        <name>Ni(2+)</name>
        <dbReference type="ChEBI" id="CHEBI:49786"/>
    </ligand>
</feature>
<keyword evidence="5" id="KW-0064">Aspartyl protease</keyword>
<keyword evidence="10" id="KW-1185">Reference proteome</keyword>
<proteinExistence type="inferred from homology"/>
<dbReference type="CDD" id="cd06062">
    <property type="entry name" value="H2MP_MemB-H2up"/>
    <property type="match status" value="1"/>
</dbReference>
<dbReference type="InterPro" id="IPR000671">
    <property type="entry name" value="Peptidase_A31"/>
</dbReference>
<evidence type="ECO:0000256" key="7">
    <source>
        <dbReference type="PIRSR" id="PIRSR604419-1"/>
    </source>
</evidence>
<dbReference type="PANTHER" id="PTHR30302:SF1">
    <property type="entry name" value="HYDROGENASE 2 MATURATION PROTEASE"/>
    <property type="match status" value="1"/>
</dbReference>
<dbReference type="EMBL" id="AAOW01000005">
    <property type="protein sequence ID" value="EAR61948.1"/>
    <property type="molecule type" value="Genomic_DNA"/>
</dbReference>
<sequence length="212" mass="23242">MSEQVPSEEKSVLILGIGNVLWADEGFGVRCVETLNKQCRFADNVKLMDGGTQGIYLVQHVQKADILVVFDAIDYGLKPGTLREIYDQDVPKFMGAKQMSLHQTGFQEVLAMAEFTGSYPEQLLLIGCQPVELEDFGGSLRDEVKAQVAPAISIALNYLKERGIVPVSDQTGGEGLAPGELEMQTYESGRPSEESAFRKGDIRFMSSEEGQS</sequence>
<evidence type="ECO:0000256" key="1">
    <source>
        <dbReference type="ARBA" id="ARBA00006814"/>
    </source>
</evidence>
<dbReference type="NCBIfam" id="TIGR00140">
    <property type="entry name" value="hupD"/>
    <property type="match status" value="1"/>
</dbReference>
<dbReference type="Proteomes" id="UP000002171">
    <property type="component" value="Unassembled WGS sequence"/>
</dbReference>
<organism evidence="9 10">
    <name type="scientific">Neptuniibacter caesariensis</name>
    <dbReference type="NCBI Taxonomy" id="207954"/>
    <lineage>
        <taxon>Bacteria</taxon>
        <taxon>Pseudomonadati</taxon>
        <taxon>Pseudomonadota</taxon>
        <taxon>Gammaproteobacteria</taxon>
        <taxon>Oceanospirillales</taxon>
        <taxon>Oceanospirillaceae</taxon>
        <taxon>Neptuniibacter</taxon>
    </lineage>
</organism>
<name>A0A7U8GT50_NEPCE</name>
<evidence type="ECO:0000256" key="2">
    <source>
        <dbReference type="ARBA" id="ARBA00022596"/>
    </source>
</evidence>
<evidence type="ECO:0000256" key="5">
    <source>
        <dbReference type="ARBA" id="ARBA00022750"/>
    </source>
</evidence>
<evidence type="ECO:0000256" key="6">
    <source>
        <dbReference type="ARBA" id="ARBA00022801"/>
    </source>
</evidence>
<dbReference type="GO" id="GO:0008047">
    <property type="term" value="F:enzyme activator activity"/>
    <property type="evidence" value="ECO:0007669"/>
    <property type="project" value="InterPro"/>
</dbReference>
<feature type="binding site" evidence="7">
    <location>
        <position position="25"/>
    </location>
    <ligand>
        <name>Ni(2+)</name>
        <dbReference type="ChEBI" id="CHEBI:49786"/>
    </ligand>
</feature>
<keyword evidence="6" id="KW-0378">Hydrolase</keyword>
<dbReference type="OrthoDB" id="9792731at2"/>
<accession>A0A7U8GT50</accession>
<dbReference type="AlphaFoldDB" id="A0A7U8GT50"/>
<dbReference type="InterPro" id="IPR023430">
    <property type="entry name" value="Pept_HybD-like_dom_sf"/>
</dbReference>
<keyword evidence="4 7" id="KW-0479">Metal-binding</keyword>
<keyword evidence="3" id="KW-0645">Protease</keyword>
<evidence type="ECO:0000256" key="4">
    <source>
        <dbReference type="ARBA" id="ARBA00022723"/>
    </source>
</evidence>
<dbReference type="InterPro" id="IPR004419">
    <property type="entry name" value="Pept_A31_hyd_express"/>
</dbReference>
<comment type="similarity">
    <text evidence="1">Belongs to the peptidase A31 family.</text>
</comment>
<keyword evidence="2 7" id="KW-0533">Nickel</keyword>
<dbReference type="PRINTS" id="PR00446">
    <property type="entry name" value="HYDRGNUPTAKE"/>
</dbReference>
<feature type="region of interest" description="Disordered" evidence="8">
    <location>
        <begin position="169"/>
        <end position="212"/>
    </location>
</feature>
<dbReference type="SUPFAM" id="SSF53163">
    <property type="entry name" value="HybD-like"/>
    <property type="match status" value="1"/>
</dbReference>
<dbReference type="GO" id="GO:0004190">
    <property type="term" value="F:aspartic-type endopeptidase activity"/>
    <property type="evidence" value="ECO:0007669"/>
    <property type="project" value="UniProtKB-KW"/>
</dbReference>
<dbReference type="PANTHER" id="PTHR30302">
    <property type="entry name" value="HYDROGENASE 1 MATURATION PROTEASE"/>
    <property type="match status" value="1"/>
</dbReference>
<dbReference type="RefSeq" id="WP_007022683.1">
    <property type="nucleotide sequence ID" value="NZ_CH724127.1"/>
</dbReference>
<evidence type="ECO:0000313" key="9">
    <source>
        <dbReference type="EMBL" id="EAR61948.1"/>
    </source>
</evidence>
<dbReference type="Gene3D" id="3.40.50.1450">
    <property type="entry name" value="HybD-like"/>
    <property type="match status" value="1"/>
</dbReference>